<dbReference type="GO" id="GO:0006369">
    <property type="term" value="P:termination of RNA polymerase II transcription"/>
    <property type="evidence" value="ECO:0007669"/>
    <property type="project" value="EnsemblFungi"/>
</dbReference>
<evidence type="ECO:0000256" key="5">
    <source>
        <dbReference type="ARBA" id="ARBA00025751"/>
    </source>
</evidence>
<comment type="similarity">
    <text evidence="5">Belongs to the archaeal Rpo11/eukaryotic RPB11/RPC19 RNA polymerase subunit family.</text>
</comment>
<dbReference type="InterPro" id="IPR037685">
    <property type="entry name" value="RBP11"/>
</dbReference>
<evidence type="ECO:0000256" key="3">
    <source>
        <dbReference type="ARBA" id="ARBA00023163"/>
    </source>
</evidence>
<evidence type="ECO:0000313" key="8">
    <source>
        <dbReference type="EMBL" id="ORY96745.1"/>
    </source>
</evidence>
<dbReference type="GO" id="GO:0003677">
    <property type="term" value="F:DNA binding"/>
    <property type="evidence" value="ECO:0007669"/>
    <property type="project" value="EnsemblFungi"/>
</dbReference>
<evidence type="ECO:0000256" key="2">
    <source>
        <dbReference type="ARBA" id="ARBA00022478"/>
    </source>
</evidence>
<dbReference type="GO" id="GO:0006368">
    <property type="term" value="P:transcription elongation by RNA polymerase II"/>
    <property type="evidence" value="ECO:0007669"/>
    <property type="project" value="EnsemblFungi"/>
</dbReference>
<evidence type="ECO:0000256" key="6">
    <source>
        <dbReference type="SAM" id="MobiDB-lite"/>
    </source>
</evidence>
<accession>A0A1X2HD59</accession>
<name>A0A1X2HD59_SYNRA</name>
<dbReference type="FunCoup" id="A0A1X2HD59">
    <property type="interactions" value="277"/>
</dbReference>
<evidence type="ECO:0000259" key="7">
    <source>
        <dbReference type="Pfam" id="PF13656"/>
    </source>
</evidence>
<keyword evidence="4" id="KW-0539">Nucleus</keyword>
<dbReference type="AlphaFoldDB" id="A0A1X2HD59"/>
<dbReference type="GO" id="GO:0003899">
    <property type="term" value="F:DNA-directed RNA polymerase activity"/>
    <property type="evidence" value="ECO:0007669"/>
    <property type="project" value="EnsemblFungi"/>
</dbReference>
<evidence type="ECO:0000256" key="1">
    <source>
        <dbReference type="ARBA" id="ARBA00004123"/>
    </source>
</evidence>
<keyword evidence="3" id="KW-0804">Transcription</keyword>
<dbReference type="InterPro" id="IPR036603">
    <property type="entry name" value="RBP11-like"/>
</dbReference>
<feature type="region of interest" description="Disordered" evidence="6">
    <location>
        <begin position="116"/>
        <end position="160"/>
    </location>
</feature>
<dbReference type="GO" id="GO:0046983">
    <property type="term" value="F:protein dimerization activity"/>
    <property type="evidence" value="ECO:0007669"/>
    <property type="project" value="InterPro"/>
</dbReference>
<dbReference type="GO" id="GO:0006367">
    <property type="term" value="P:transcription initiation at RNA polymerase II promoter"/>
    <property type="evidence" value="ECO:0007669"/>
    <property type="project" value="EnsemblFungi"/>
</dbReference>
<dbReference type="OMA" id="MNAPSRY"/>
<proteinExistence type="inferred from homology"/>
<sequence>MNAPDRFELFVIPEGRKKVEMTIDNKIPNAATFCIEREDHTLGNMLRSQLLKDPRVLFAGYKVPHPLEHNFLIKVQTVPGVAPGQALKDATSELISEIGTLKNKFEMDVIRHRTFETDQRAPGSGMPAYDTEPVDTMSSVAAQQMPSADEPRPPQMDVDF</sequence>
<feature type="domain" description="DNA-directed RNA polymerase RBP11-like dimerisation" evidence="7">
    <location>
        <begin position="30"/>
        <end position="103"/>
    </location>
</feature>
<dbReference type="EMBL" id="MCGN01000005">
    <property type="protein sequence ID" value="ORY96745.1"/>
    <property type="molecule type" value="Genomic_DNA"/>
</dbReference>
<dbReference type="InterPro" id="IPR008193">
    <property type="entry name" value="RNA_pol_Rpb11_13-16kDa_CS"/>
</dbReference>
<dbReference type="PANTHER" id="PTHR13946">
    <property type="entry name" value="DNA-DIRECTED RNA POLYMERASE I,II,III"/>
    <property type="match status" value="1"/>
</dbReference>
<dbReference type="HAMAP" id="MF_00261">
    <property type="entry name" value="RNApol_arch_Rpo11"/>
    <property type="match status" value="1"/>
</dbReference>
<organism evidence="8 9">
    <name type="scientific">Syncephalastrum racemosum</name>
    <name type="common">Filamentous fungus</name>
    <dbReference type="NCBI Taxonomy" id="13706"/>
    <lineage>
        <taxon>Eukaryota</taxon>
        <taxon>Fungi</taxon>
        <taxon>Fungi incertae sedis</taxon>
        <taxon>Mucoromycota</taxon>
        <taxon>Mucoromycotina</taxon>
        <taxon>Mucoromycetes</taxon>
        <taxon>Mucorales</taxon>
        <taxon>Syncephalastraceae</taxon>
        <taxon>Syncephalastrum</taxon>
    </lineage>
</organism>
<comment type="caution">
    <text evidence="8">The sequence shown here is derived from an EMBL/GenBank/DDBJ whole genome shotgun (WGS) entry which is preliminary data.</text>
</comment>
<gene>
    <name evidence="8" type="ORF">BCR43DRAFT_492197</name>
</gene>
<dbReference type="PROSITE" id="PS01154">
    <property type="entry name" value="RNA_POL_L_13KD"/>
    <property type="match status" value="1"/>
</dbReference>
<evidence type="ECO:0000313" key="9">
    <source>
        <dbReference type="Proteomes" id="UP000242180"/>
    </source>
</evidence>
<evidence type="ECO:0000256" key="4">
    <source>
        <dbReference type="ARBA" id="ARBA00023242"/>
    </source>
</evidence>
<dbReference type="CDD" id="cd06926">
    <property type="entry name" value="RNAP_II_RPB11"/>
    <property type="match status" value="1"/>
</dbReference>
<dbReference type="InParanoid" id="A0A1X2HD59"/>
<feature type="compositionally biased region" description="Polar residues" evidence="6">
    <location>
        <begin position="136"/>
        <end position="146"/>
    </location>
</feature>
<keyword evidence="9" id="KW-1185">Reference proteome</keyword>
<dbReference type="Gene3D" id="3.30.1360.10">
    <property type="entry name" value="RNA polymerase, RBP11-like subunit"/>
    <property type="match status" value="1"/>
</dbReference>
<dbReference type="OrthoDB" id="10248581at2759"/>
<reference evidence="8 9" key="1">
    <citation type="submission" date="2016-07" db="EMBL/GenBank/DDBJ databases">
        <title>Pervasive Adenine N6-methylation of Active Genes in Fungi.</title>
        <authorList>
            <consortium name="DOE Joint Genome Institute"/>
            <person name="Mondo S.J."/>
            <person name="Dannebaum R.O."/>
            <person name="Kuo R.C."/>
            <person name="Labutti K."/>
            <person name="Haridas S."/>
            <person name="Kuo A."/>
            <person name="Salamov A."/>
            <person name="Ahrendt S.R."/>
            <person name="Lipzen A."/>
            <person name="Sullivan W."/>
            <person name="Andreopoulos W.B."/>
            <person name="Clum A."/>
            <person name="Lindquist E."/>
            <person name="Daum C."/>
            <person name="Ramamoorthy G.K."/>
            <person name="Gryganskyi A."/>
            <person name="Culley D."/>
            <person name="Magnuson J.K."/>
            <person name="James T.Y."/>
            <person name="O'Malley M.A."/>
            <person name="Stajich J.E."/>
            <person name="Spatafora J.W."/>
            <person name="Visel A."/>
            <person name="Grigoriev I.V."/>
        </authorList>
    </citation>
    <scope>NUCLEOTIDE SEQUENCE [LARGE SCALE GENOMIC DNA]</scope>
    <source>
        <strain evidence="8 9">NRRL 2496</strain>
    </source>
</reference>
<keyword evidence="2 8" id="KW-0240">DNA-directed RNA polymerase</keyword>
<dbReference type="GO" id="GO:0003968">
    <property type="term" value="F:RNA-directed RNA polymerase activity"/>
    <property type="evidence" value="ECO:0007669"/>
    <property type="project" value="EnsemblFungi"/>
</dbReference>
<dbReference type="InterPro" id="IPR009025">
    <property type="entry name" value="RBP11-like_dimer"/>
</dbReference>
<dbReference type="Proteomes" id="UP000242180">
    <property type="component" value="Unassembled WGS sequence"/>
</dbReference>
<dbReference type="Pfam" id="PF13656">
    <property type="entry name" value="RNA_pol_L_2"/>
    <property type="match status" value="1"/>
</dbReference>
<dbReference type="FunFam" id="3.30.1360.10:FF:000003">
    <property type="entry name" value="DNA-directed RNA polymerase II subunit RPB11"/>
    <property type="match status" value="1"/>
</dbReference>
<dbReference type="STRING" id="13706.A0A1X2HD59"/>
<dbReference type="PANTHER" id="PTHR13946:SF16">
    <property type="entry name" value="DNA-DIRECTED RNA POLYMERASE II SUBUNIT RPB11"/>
    <property type="match status" value="1"/>
</dbReference>
<comment type="subcellular location">
    <subcellularLocation>
        <location evidence="1">Nucleus</location>
    </subcellularLocation>
</comment>
<dbReference type="SUPFAM" id="SSF55257">
    <property type="entry name" value="RBP11-like subunits of RNA polymerase"/>
    <property type="match status" value="1"/>
</dbReference>
<dbReference type="GO" id="GO:0005665">
    <property type="term" value="C:RNA polymerase II, core complex"/>
    <property type="evidence" value="ECO:0007669"/>
    <property type="project" value="EnsemblFungi"/>
</dbReference>
<dbReference type="InterPro" id="IPR022905">
    <property type="entry name" value="Rpo11-like"/>
</dbReference>
<protein>
    <submittedName>
        <fullName evidence="8">DNA-directed RNA polymerase</fullName>
    </submittedName>
</protein>